<evidence type="ECO:0000313" key="2">
    <source>
        <dbReference type="EMBL" id="CAL1298916.1"/>
    </source>
</evidence>
<keyword evidence="1" id="KW-0812">Transmembrane</keyword>
<organism evidence="2 3">
    <name type="scientific">Larinioides sclopetarius</name>
    <dbReference type="NCBI Taxonomy" id="280406"/>
    <lineage>
        <taxon>Eukaryota</taxon>
        <taxon>Metazoa</taxon>
        <taxon>Ecdysozoa</taxon>
        <taxon>Arthropoda</taxon>
        <taxon>Chelicerata</taxon>
        <taxon>Arachnida</taxon>
        <taxon>Araneae</taxon>
        <taxon>Araneomorphae</taxon>
        <taxon>Entelegynae</taxon>
        <taxon>Araneoidea</taxon>
        <taxon>Araneidae</taxon>
        <taxon>Larinioides</taxon>
    </lineage>
</organism>
<dbReference type="AlphaFoldDB" id="A0AAV2BRK9"/>
<keyword evidence="3" id="KW-1185">Reference proteome</keyword>
<accession>A0AAV2BRK9</accession>
<dbReference type="Proteomes" id="UP001497382">
    <property type="component" value="Unassembled WGS sequence"/>
</dbReference>
<feature type="transmembrane region" description="Helical" evidence="1">
    <location>
        <begin position="56"/>
        <end position="79"/>
    </location>
</feature>
<keyword evidence="1" id="KW-0472">Membrane</keyword>
<gene>
    <name evidence="2" type="ORF">LARSCL_LOCUS21058</name>
</gene>
<sequence length="84" mass="9946">ICCKDSKNLGRLLRWSIQLKWNENRRIVSCICFHSYSYNHNENRARNSLFLISPIMWIYLCLPTLSTGIFFRFVITILLRGCSS</sequence>
<reference evidence="2 3" key="1">
    <citation type="submission" date="2024-04" db="EMBL/GenBank/DDBJ databases">
        <authorList>
            <person name="Rising A."/>
            <person name="Reimegard J."/>
            <person name="Sonavane S."/>
            <person name="Akerstrom W."/>
            <person name="Nylinder S."/>
            <person name="Hedman E."/>
            <person name="Kallberg Y."/>
        </authorList>
    </citation>
    <scope>NUCLEOTIDE SEQUENCE [LARGE SCALE GENOMIC DNA]</scope>
</reference>
<evidence type="ECO:0000313" key="3">
    <source>
        <dbReference type="Proteomes" id="UP001497382"/>
    </source>
</evidence>
<comment type="caution">
    <text evidence="2">The sequence shown here is derived from an EMBL/GenBank/DDBJ whole genome shotgun (WGS) entry which is preliminary data.</text>
</comment>
<feature type="non-terminal residue" evidence="2">
    <location>
        <position position="1"/>
    </location>
</feature>
<proteinExistence type="predicted"/>
<name>A0AAV2BRK9_9ARAC</name>
<protein>
    <submittedName>
        <fullName evidence="2">Uncharacterized protein</fullName>
    </submittedName>
</protein>
<keyword evidence="1" id="KW-1133">Transmembrane helix</keyword>
<evidence type="ECO:0000256" key="1">
    <source>
        <dbReference type="SAM" id="Phobius"/>
    </source>
</evidence>
<dbReference type="EMBL" id="CAXIEN010000479">
    <property type="protein sequence ID" value="CAL1298916.1"/>
    <property type="molecule type" value="Genomic_DNA"/>
</dbReference>